<keyword evidence="4" id="KW-1185">Reference proteome</keyword>
<proteinExistence type="inferred from homology"/>
<feature type="region of interest" description="Disordered" evidence="2">
    <location>
        <begin position="1"/>
        <end position="116"/>
    </location>
</feature>
<dbReference type="Proteomes" id="UP001291623">
    <property type="component" value="Unassembled WGS sequence"/>
</dbReference>
<dbReference type="GO" id="GO:0051225">
    <property type="term" value="P:spindle assembly"/>
    <property type="evidence" value="ECO:0007669"/>
    <property type="project" value="TreeGrafter"/>
</dbReference>
<comment type="caution">
    <text evidence="3">The sequence shown here is derived from an EMBL/GenBank/DDBJ whole genome shotgun (WGS) entry which is preliminary data.</text>
</comment>
<evidence type="ECO:0008006" key="5">
    <source>
        <dbReference type="Google" id="ProtNLM"/>
    </source>
</evidence>
<dbReference type="PANTHER" id="PTHR31807">
    <property type="entry name" value="AUGMIN FAMILY MEMBER"/>
    <property type="match status" value="1"/>
</dbReference>
<feature type="region of interest" description="Disordered" evidence="2">
    <location>
        <begin position="333"/>
        <end position="395"/>
    </location>
</feature>
<dbReference type="GO" id="GO:0008017">
    <property type="term" value="F:microtubule binding"/>
    <property type="evidence" value="ECO:0007669"/>
    <property type="project" value="TreeGrafter"/>
</dbReference>
<reference evidence="3" key="1">
    <citation type="submission" date="2023-12" db="EMBL/GenBank/DDBJ databases">
        <title>Genome assembly of Anisodus tanguticus.</title>
        <authorList>
            <person name="Wang Y.-J."/>
        </authorList>
    </citation>
    <scope>NUCLEOTIDE SEQUENCE</scope>
    <source>
        <strain evidence="3">KB-2021</strain>
        <tissue evidence="3">Leaf</tissue>
    </source>
</reference>
<name>A0AAE1UUK3_9SOLA</name>
<feature type="compositionally biased region" description="Low complexity" evidence="2">
    <location>
        <begin position="48"/>
        <end position="81"/>
    </location>
</feature>
<gene>
    <name evidence="3" type="ORF">RND71_042191</name>
</gene>
<dbReference type="GO" id="GO:0005880">
    <property type="term" value="C:nuclear microtubule"/>
    <property type="evidence" value="ECO:0007669"/>
    <property type="project" value="TreeGrafter"/>
</dbReference>
<feature type="region of interest" description="Disordered" evidence="2">
    <location>
        <begin position="153"/>
        <end position="220"/>
    </location>
</feature>
<accession>A0AAE1UUK3</accession>
<sequence length="622" mass="68497">MDVYESEIGALKKHSSTVETKRAPLIHQPEKNNGNNTGRPRTREVSSRYRSPTPSTSSNPRRCSSPNVTRIGTTTTTTLTLSLPKRAISAERKRPTTPSSPTSRSPTTPVHDTSVEELLSRKLAGNRLPESLWPSTMRSLSVSFQSDTFSLPVSKREKPAPHALCDRTLRPSSNVVQKQGETPPGSRKATPERRRSPLKGKNSVDQGENSRPVDSLNARLVDQHRWPSRVSRKVVPSDTMNRSIDLSNKNSKIAPNTRSVTPSLRRLSLDGYSKPLQKSSSDFLSLVSSDDGVKARVRSVDDSSLSMQKSTYSASLEYSASLDKTVLGNPVARSHTVSAPGSRLPSPNKASVLSSSSSRGVSPSRTKSVPSTPSRGPSPSRIRPSSPSRQQPKTATSVLSFIADIKKGKKAANHIEDVHQLRLLYNRHLQWRYANARSDAALHAQKVKAEKTLYNVWRNTSDLWASVIKKRIALQLLKLKLKLFAVLNEQHTYLDEWASIEGDHTSSLSHVIQDLQACTLRLPITGRAKGDIEGVKEAVCSAVDVMQAMGSSMRFILSRVEEMNCLVSELADVAAQERAMLDECEALLASIAAMQVEEYSIRSHLIQLKQAWRSGEQLILGN</sequence>
<feature type="compositionally biased region" description="Low complexity" evidence="2">
    <location>
        <begin position="96"/>
        <end position="109"/>
    </location>
</feature>
<protein>
    <recommendedName>
        <fullName evidence="5">AUGMIN subunit 8</fullName>
    </recommendedName>
</protein>
<evidence type="ECO:0000313" key="4">
    <source>
        <dbReference type="Proteomes" id="UP001291623"/>
    </source>
</evidence>
<feature type="compositionally biased region" description="Basic and acidic residues" evidence="2">
    <location>
        <begin position="154"/>
        <end position="169"/>
    </location>
</feature>
<dbReference type="InterPro" id="IPR007573">
    <property type="entry name" value="QWRF"/>
</dbReference>
<feature type="compositionally biased region" description="Polar residues" evidence="2">
    <location>
        <begin position="170"/>
        <end position="180"/>
    </location>
</feature>
<evidence type="ECO:0000256" key="2">
    <source>
        <dbReference type="SAM" id="MobiDB-lite"/>
    </source>
</evidence>
<dbReference type="Pfam" id="PF04484">
    <property type="entry name" value="QWRF"/>
    <property type="match status" value="1"/>
</dbReference>
<feature type="compositionally biased region" description="Low complexity" evidence="2">
    <location>
        <begin position="346"/>
        <end position="389"/>
    </location>
</feature>
<dbReference type="PANTHER" id="PTHR31807:SF37">
    <property type="entry name" value="HAUS AUGMIN-LIKE COMPLEX SUBUNIT 8"/>
    <property type="match status" value="1"/>
</dbReference>
<comment type="similarity">
    <text evidence="1">Belongs to the QWRF family.</text>
</comment>
<dbReference type="EMBL" id="JAVYJV010000024">
    <property type="protein sequence ID" value="KAK4337704.1"/>
    <property type="molecule type" value="Genomic_DNA"/>
</dbReference>
<evidence type="ECO:0000313" key="3">
    <source>
        <dbReference type="EMBL" id="KAK4337704.1"/>
    </source>
</evidence>
<dbReference type="GO" id="GO:0005737">
    <property type="term" value="C:cytoplasm"/>
    <property type="evidence" value="ECO:0007669"/>
    <property type="project" value="TreeGrafter"/>
</dbReference>
<organism evidence="3 4">
    <name type="scientific">Anisodus tanguticus</name>
    <dbReference type="NCBI Taxonomy" id="243964"/>
    <lineage>
        <taxon>Eukaryota</taxon>
        <taxon>Viridiplantae</taxon>
        <taxon>Streptophyta</taxon>
        <taxon>Embryophyta</taxon>
        <taxon>Tracheophyta</taxon>
        <taxon>Spermatophyta</taxon>
        <taxon>Magnoliopsida</taxon>
        <taxon>eudicotyledons</taxon>
        <taxon>Gunneridae</taxon>
        <taxon>Pentapetalae</taxon>
        <taxon>asterids</taxon>
        <taxon>lamiids</taxon>
        <taxon>Solanales</taxon>
        <taxon>Solanaceae</taxon>
        <taxon>Solanoideae</taxon>
        <taxon>Hyoscyameae</taxon>
        <taxon>Anisodus</taxon>
    </lineage>
</organism>
<evidence type="ECO:0000256" key="1">
    <source>
        <dbReference type="ARBA" id="ARBA00010016"/>
    </source>
</evidence>
<dbReference type="AlphaFoldDB" id="A0AAE1UUK3"/>